<feature type="compositionally biased region" description="Low complexity" evidence="1">
    <location>
        <begin position="35"/>
        <end position="44"/>
    </location>
</feature>
<keyword evidence="2" id="KW-1185">Reference proteome</keyword>
<name>A0A6I9NB98_9TELE</name>
<gene>
    <name evidence="3" type="primary">LOC104948150</name>
</gene>
<dbReference type="OrthoDB" id="10264149at2759"/>
<dbReference type="Proteomes" id="UP000504611">
    <property type="component" value="Unplaced"/>
</dbReference>
<accession>A0A6I9NB98</accession>
<dbReference type="GO" id="GO:0005737">
    <property type="term" value="C:cytoplasm"/>
    <property type="evidence" value="ECO:0007669"/>
    <property type="project" value="TreeGrafter"/>
</dbReference>
<evidence type="ECO:0000313" key="2">
    <source>
        <dbReference type="Proteomes" id="UP000504611"/>
    </source>
</evidence>
<protein>
    <submittedName>
        <fullName evidence="3">Phosphatidylinositol 4-kinase beta-like</fullName>
    </submittedName>
</protein>
<dbReference type="PANTHER" id="PTHR10048:SF22">
    <property type="entry name" value="PHOSPHATIDYLINOSITOL 4-KINASE BETA"/>
    <property type="match status" value="1"/>
</dbReference>
<feature type="region of interest" description="Disordered" evidence="1">
    <location>
        <begin position="1"/>
        <end position="116"/>
    </location>
</feature>
<feature type="compositionally biased region" description="Basic residues" evidence="1">
    <location>
        <begin position="1"/>
        <end position="16"/>
    </location>
</feature>
<organism evidence="2 3">
    <name type="scientific">Notothenia coriiceps</name>
    <name type="common">black rockcod</name>
    <dbReference type="NCBI Taxonomy" id="8208"/>
    <lineage>
        <taxon>Eukaryota</taxon>
        <taxon>Metazoa</taxon>
        <taxon>Chordata</taxon>
        <taxon>Craniata</taxon>
        <taxon>Vertebrata</taxon>
        <taxon>Euteleostomi</taxon>
        <taxon>Actinopterygii</taxon>
        <taxon>Neopterygii</taxon>
        <taxon>Teleostei</taxon>
        <taxon>Neoteleostei</taxon>
        <taxon>Acanthomorphata</taxon>
        <taxon>Eupercaria</taxon>
        <taxon>Perciformes</taxon>
        <taxon>Notothenioidei</taxon>
        <taxon>Nototheniidae</taxon>
        <taxon>Notothenia</taxon>
    </lineage>
</organism>
<evidence type="ECO:0000313" key="3">
    <source>
        <dbReference type="RefSeq" id="XP_010772613.1"/>
    </source>
</evidence>
<feature type="compositionally biased region" description="Basic residues" evidence="1">
    <location>
        <begin position="45"/>
        <end position="54"/>
    </location>
</feature>
<sequence length="201" mass="22207">MHISTQRHSRGNKLRKLILSDELKPSSPPADPHRGGSVSGSPSPSHRRCHRRHNSNNNVDSASPFPPPESPVLGEGEVFVSPSRKTHQRSKSDVNTASSGFGSGLRRTGSNPRVEAVPEELERLRPQRELVKSLLGIGRRLATLPTKEQKTQRLISELSLLNHKLPARVWMPTAENQHHVVRIPNTQAVVLNSKDKVTPLA</sequence>
<dbReference type="RefSeq" id="XP_010772613.1">
    <property type="nucleotide sequence ID" value="XM_010774311.1"/>
</dbReference>
<dbReference type="GO" id="GO:0046854">
    <property type="term" value="P:phosphatidylinositol phosphate biosynthetic process"/>
    <property type="evidence" value="ECO:0007669"/>
    <property type="project" value="InterPro"/>
</dbReference>
<reference evidence="3" key="1">
    <citation type="submission" date="2025-08" db="UniProtKB">
        <authorList>
            <consortium name="RefSeq"/>
        </authorList>
    </citation>
    <scope>IDENTIFICATION</scope>
    <source>
        <tissue evidence="3">Muscle</tissue>
    </source>
</reference>
<dbReference type="AlphaFoldDB" id="A0A6I9NB98"/>
<dbReference type="PANTHER" id="PTHR10048">
    <property type="entry name" value="PHOSPHATIDYLINOSITOL KINASE"/>
    <property type="match status" value="1"/>
</dbReference>
<dbReference type="GO" id="GO:0016020">
    <property type="term" value="C:membrane"/>
    <property type="evidence" value="ECO:0007669"/>
    <property type="project" value="TreeGrafter"/>
</dbReference>
<proteinExistence type="predicted"/>
<evidence type="ECO:0000256" key="1">
    <source>
        <dbReference type="SAM" id="MobiDB-lite"/>
    </source>
</evidence>
<dbReference type="GO" id="GO:0004430">
    <property type="term" value="F:1-phosphatidylinositol 4-kinase activity"/>
    <property type="evidence" value="ECO:0007669"/>
    <property type="project" value="TreeGrafter"/>
</dbReference>
<dbReference type="InterPro" id="IPR015433">
    <property type="entry name" value="PI3/4_kinase"/>
</dbReference>
<dbReference type="GeneID" id="104948150"/>
<dbReference type="GO" id="GO:0048015">
    <property type="term" value="P:phosphatidylinositol-mediated signaling"/>
    <property type="evidence" value="ECO:0007669"/>
    <property type="project" value="TreeGrafter"/>
</dbReference>
<dbReference type="KEGG" id="ncc:104948150"/>